<comment type="similarity">
    <text evidence="4">Belongs to the RBT5 family.</text>
</comment>
<feature type="transmembrane region" description="Helical" evidence="15">
    <location>
        <begin position="103"/>
        <end position="122"/>
    </location>
</feature>
<comment type="similarity">
    <text evidence="13">Belongs to the SAT4 family.</text>
</comment>
<evidence type="ECO:0000259" key="17">
    <source>
        <dbReference type="PROSITE" id="PS52012"/>
    </source>
</evidence>
<evidence type="ECO:0000256" key="3">
    <source>
        <dbReference type="ARBA" id="ARBA00004613"/>
    </source>
</evidence>
<evidence type="ECO:0000256" key="4">
    <source>
        <dbReference type="ARBA" id="ARBA00010031"/>
    </source>
</evidence>
<feature type="disulfide bond" evidence="14">
    <location>
        <begin position="32"/>
        <end position="63"/>
    </location>
</feature>
<evidence type="ECO:0000256" key="1">
    <source>
        <dbReference type="ARBA" id="ARBA00004141"/>
    </source>
</evidence>
<evidence type="ECO:0000313" key="19">
    <source>
        <dbReference type="Proteomes" id="UP000076584"/>
    </source>
</evidence>
<keyword evidence="6" id="KW-0325">Glycoprotein</keyword>
<proteinExistence type="inferred from homology"/>
<evidence type="ECO:0000256" key="10">
    <source>
        <dbReference type="ARBA" id="ARBA00023136"/>
    </source>
</evidence>
<evidence type="ECO:0000313" key="18">
    <source>
        <dbReference type="EMBL" id="KZL79693.1"/>
    </source>
</evidence>
<accession>A0A167A3Z9</accession>
<keyword evidence="19" id="KW-1185">Reference proteome</keyword>
<keyword evidence="7 15" id="KW-0812">Transmembrane</keyword>
<dbReference type="InterPro" id="IPR052337">
    <property type="entry name" value="SAT4-like"/>
</dbReference>
<comment type="caution">
    <text evidence="14">Lacks conserved residue(s) required for the propagation of feature annotation.</text>
</comment>
<name>A0A167A3Z9_COLIC</name>
<keyword evidence="11 14" id="KW-1015">Disulfide bond</keyword>
<dbReference type="PANTHER" id="PTHR33048:SF143">
    <property type="entry name" value="EXTRACELLULAR MEMBRANE PROTEIN CFEM DOMAIN-CONTAINING PROTEIN-RELATED"/>
    <property type="match status" value="1"/>
</dbReference>
<dbReference type="SMART" id="SM00747">
    <property type="entry name" value="CFEM"/>
    <property type="match status" value="1"/>
</dbReference>
<feature type="domain" description="CFEM" evidence="17">
    <location>
        <begin position="1"/>
        <end position="114"/>
    </location>
</feature>
<dbReference type="EMBL" id="LFIW01002029">
    <property type="protein sequence ID" value="KZL79693.1"/>
    <property type="molecule type" value="Genomic_DNA"/>
</dbReference>
<feature type="disulfide bond" evidence="14">
    <location>
        <begin position="42"/>
        <end position="49"/>
    </location>
</feature>
<protein>
    <submittedName>
        <fullName evidence="18">Cfem domain-containing protein</fullName>
    </submittedName>
</protein>
<sequence length="394" mass="44244">MRAVLFLQLLLPLCISIQAQAVDQIPHCALLCIIEAVPQTSCAPTNQECLCQDPSFPKLMKACVSANCTIKEALEQLVTQNITSKSCNFPEVNEFAKTKSVRLALFIVLPTLSIILRMIVKVEMWSVWGADDSTILPAYILLIAFFPVNLFGAKNGAGRNIWTLSFDQVDRFFLAFYINQALYYVSLALIKASILFMFLRIFPGDKVRMLLWSTQVFNLLTCLAFLFVGVFQCQPLSLAWEFWSRDRPGHCVNVPNVALSHGGLNVALDVWMLILPAVQIWSLNMKLREKLGVMSMFCLGFFLTFVSAFRIHALIVYTLKTTNPTVASLPTAVWSDIELYVGVFTACIPSMRQFFERITTENPVDAKRIQIQSKPGSPDEKCSISFHTGTQIDL</sequence>
<dbReference type="Pfam" id="PF05730">
    <property type="entry name" value="CFEM"/>
    <property type="match status" value="1"/>
</dbReference>
<feature type="disulfide bond" evidence="14">
    <location>
        <begin position="28"/>
        <end position="68"/>
    </location>
</feature>
<dbReference type="InterPro" id="IPR049326">
    <property type="entry name" value="Rhodopsin_dom_fungi"/>
</dbReference>
<feature type="chain" id="PRO_5007883476" evidence="16">
    <location>
        <begin position="22"/>
        <end position="394"/>
    </location>
</feature>
<evidence type="ECO:0000256" key="9">
    <source>
        <dbReference type="ARBA" id="ARBA00022989"/>
    </source>
</evidence>
<keyword evidence="10 15" id="KW-0472">Membrane</keyword>
<evidence type="ECO:0000256" key="8">
    <source>
        <dbReference type="ARBA" id="ARBA00022729"/>
    </source>
</evidence>
<feature type="transmembrane region" description="Helical" evidence="15">
    <location>
        <begin position="293"/>
        <end position="317"/>
    </location>
</feature>
<dbReference type="GO" id="GO:0098552">
    <property type="term" value="C:side of membrane"/>
    <property type="evidence" value="ECO:0007669"/>
    <property type="project" value="UniProtKB-KW"/>
</dbReference>
<organism evidence="18 19">
    <name type="scientific">Colletotrichum incanum</name>
    <name type="common">Soybean anthracnose fungus</name>
    <dbReference type="NCBI Taxonomy" id="1573173"/>
    <lineage>
        <taxon>Eukaryota</taxon>
        <taxon>Fungi</taxon>
        <taxon>Dikarya</taxon>
        <taxon>Ascomycota</taxon>
        <taxon>Pezizomycotina</taxon>
        <taxon>Sordariomycetes</taxon>
        <taxon>Hypocreomycetidae</taxon>
        <taxon>Glomerellales</taxon>
        <taxon>Glomerellaceae</taxon>
        <taxon>Colletotrichum</taxon>
        <taxon>Colletotrichum spaethianum species complex</taxon>
    </lineage>
</organism>
<feature type="transmembrane region" description="Helical" evidence="15">
    <location>
        <begin position="134"/>
        <end position="152"/>
    </location>
</feature>
<evidence type="ECO:0000256" key="6">
    <source>
        <dbReference type="ARBA" id="ARBA00022622"/>
    </source>
</evidence>
<evidence type="ECO:0000256" key="2">
    <source>
        <dbReference type="ARBA" id="ARBA00004589"/>
    </source>
</evidence>
<evidence type="ECO:0000256" key="13">
    <source>
        <dbReference type="ARBA" id="ARBA00038359"/>
    </source>
</evidence>
<dbReference type="PROSITE" id="PS52012">
    <property type="entry name" value="CFEM"/>
    <property type="match status" value="1"/>
</dbReference>
<dbReference type="InterPro" id="IPR008427">
    <property type="entry name" value="Extracellular_membr_CFEM_dom"/>
</dbReference>
<comment type="subcellular location">
    <subcellularLocation>
        <location evidence="2">Membrane</location>
        <topology evidence="2">Lipid-anchor</topology>
        <topology evidence="2">GPI-anchor</topology>
    </subcellularLocation>
    <subcellularLocation>
        <location evidence="1">Membrane</location>
        <topology evidence="1">Multi-pass membrane protein</topology>
    </subcellularLocation>
    <subcellularLocation>
        <location evidence="3">Secreted</location>
    </subcellularLocation>
</comment>
<keyword evidence="9 15" id="KW-1133">Transmembrane helix</keyword>
<evidence type="ECO:0000256" key="7">
    <source>
        <dbReference type="ARBA" id="ARBA00022692"/>
    </source>
</evidence>
<feature type="signal peptide" evidence="16">
    <location>
        <begin position="1"/>
        <end position="21"/>
    </location>
</feature>
<reference evidence="18 19" key="1">
    <citation type="submission" date="2015-06" db="EMBL/GenBank/DDBJ databases">
        <title>Survival trade-offs in plant roots during colonization by closely related pathogenic and mutualistic fungi.</title>
        <authorList>
            <person name="Hacquard S."/>
            <person name="Kracher B."/>
            <person name="Hiruma K."/>
            <person name="Weinman A."/>
            <person name="Muench P."/>
            <person name="Garrido Oter R."/>
            <person name="Ver Loren van Themaat E."/>
            <person name="Dallerey J.-F."/>
            <person name="Damm U."/>
            <person name="Henrissat B."/>
            <person name="Lespinet O."/>
            <person name="Thon M."/>
            <person name="Kemen E."/>
            <person name="McHardy A.C."/>
            <person name="Schulze-Lefert P."/>
            <person name="O'Connell R.J."/>
        </authorList>
    </citation>
    <scope>NUCLEOTIDE SEQUENCE [LARGE SCALE GENOMIC DNA]</scope>
    <source>
        <strain evidence="18 19">MAFF 238704</strain>
    </source>
</reference>
<comment type="caution">
    <text evidence="18">The sequence shown here is derived from an EMBL/GenBank/DDBJ whole genome shotgun (WGS) entry which is preliminary data.</text>
</comment>
<gene>
    <name evidence="18" type="ORF">CI238_06363</name>
</gene>
<keyword evidence="8 16" id="KW-0732">Signal</keyword>
<dbReference type="AlphaFoldDB" id="A0A167A3Z9"/>
<keyword evidence="5" id="KW-0964">Secreted</keyword>
<keyword evidence="12" id="KW-0449">Lipoprotein</keyword>
<evidence type="ECO:0000256" key="14">
    <source>
        <dbReference type="PROSITE-ProRule" id="PRU01356"/>
    </source>
</evidence>
<keyword evidence="6" id="KW-0336">GPI-anchor</keyword>
<dbReference type="Proteomes" id="UP000076584">
    <property type="component" value="Unassembled WGS sequence"/>
</dbReference>
<feature type="transmembrane region" description="Helical" evidence="15">
    <location>
        <begin position="210"/>
        <end position="231"/>
    </location>
</feature>
<dbReference type="Pfam" id="PF20684">
    <property type="entry name" value="Fung_rhodopsin"/>
    <property type="match status" value="1"/>
</dbReference>
<dbReference type="PANTHER" id="PTHR33048">
    <property type="entry name" value="PTH11-LIKE INTEGRAL MEMBRANE PROTEIN (AFU_ORTHOLOGUE AFUA_5G11245)"/>
    <property type="match status" value="1"/>
</dbReference>
<evidence type="ECO:0000256" key="12">
    <source>
        <dbReference type="ARBA" id="ARBA00023288"/>
    </source>
</evidence>
<feature type="transmembrane region" description="Helical" evidence="15">
    <location>
        <begin position="172"/>
        <end position="198"/>
    </location>
</feature>
<evidence type="ECO:0000256" key="15">
    <source>
        <dbReference type="SAM" id="Phobius"/>
    </source>
</evidence>
<dbReference type="GO" id="GO:0005576">
    <property type="term" value="C:extracellular region"/>
    <property type="evidence" value="ECO:0007669"/>
    <property type="project" value="UniProtKB-SubCell"/>
</dbReference>
<evidence type="ECO:0000256" key="5">
    <source>
        <dbReference type="ARBA" id="ARBA00022525"/>
    </source>
</evidence>
<evidence type="ECO:0000256" key="11">
    <source>
        <dbReference type="ARBA" id="ARBA00023157"/>
    </source>
</evidence>
<evidence type="ECO:0000256" key="16">
    <source>
        <dbReference type="SAM" id="SignalP"/>
    </source>
</evidence>